<name>A0ABW8PUF1_9GAMM</name>
<dbReference type="PROSITE" id="PS50967">
    <property type="entry name" value="HRDC"/>
    <property type="match status" value="1"/>
</dbReference>
<dbReference type="Proteomes" id="UP001621714">
    <property type="component" value="Unassembled WGS sequence"/>
</dbReference>
<dbReference type="Pfam" id="PF01612">
    <property type="entry name" value="DNA_pol_A_exo1"/>
    <property type="match status" value="1"/>
</dbReference>
<dbReference type="InterPro" id="IPR051086">
    <property type="entry name" value="RNase_D-like"/>
</dbReference>
<dbReference type="InterPro" id="IPR002121">
    <property type="entry name" value="HRDC_dom"/>
</dbReference>
<dbReference type="Gene3D" id="1.10.150.80">
    <property type="entry name" value="HRDC domain"/>
    <property type="match status" value="2"/>
</dbReference>
<dbReference type="SUPFAM" id="SSF47819">
    <property type="entry name" value="HRDC-like"/>
    <property type="match status" value="2"/>
</dbReference>
<accession>A0ABW8PUF1</accession>
<dbReference type="SMART" id="SM00341">
    <property type="entry name" value="HRDC"/>
    <property type="match status" value="1"/>
</dbReference>
<protein>
    <submittedName>
        <fullName evidence="2">HRDC domain-containing protein</fullName>
    </submittedName>
</protein>
<dbReference type="PANTHER" id="PTHR47649:SF1">
    <property type="entry name" value="RIBONUCLEASE D"/>
    <property type="match status" value="1"/>
</dbReference>
<dbReference type="SMART" id="SM00474">
    <property type="entry name" value="35EXOc"/>
    <property type="match status" value="1"/>
</dbReference>
<keyword evidence="3" id="KW-1185">Reference proteome</keyword>
<feature type="domain" description="HRDC" evidence="1">
    <location>
        <begin position="211"/>
        <end position="291"/>
    </location>
</feature>
<evidence type="ECO:0000259" key="1">
    <source>
        <dbReference type="PROSITE" id="PS50967"/>
    </source>
</evidence>
<evidence type="ECO:0000313" key="3">
    <source>
        <dbReference type="Proteomes" id="UP001621714"/>
    </source>
</evidence>
<dbReference type="InterPro" id="IPR044876">
    <property type="entry name" value="HRDC_dom_sf"/>
</dbReference>
<dbReference type="SUPFAM" id="SSF53098">
    <property type="entry name" value="Ribonuclease H-like"/>
    <property type="match status" value="1"/>
</dbReference>
<dbReference type="InterPro" id="IPR036397">
    <property type="entry name" value="RNaseH_sf"/>
</dbReference>
<dbReference type="EMBL" id="JBANFI010000001">
    <property type="protein sequence ID" value="MFK7159875.1"/>
    <property type="molecule type" value="Genomic_DNA"/>
</dbReference>
<dbReference type="Gene3D" id="3.30.420.10">
    <property type="entry name" value="Ribonuclease H-like superfamily/Ribonuclease H"/>
    <property type="match status" value="1"/>
</dbReference>
<dbReference type="Pfam" id="PF00570">
    <property type="entry name" value="HRDC"/>
    <property type="match status" value="1"/>
</dbReference>
<sequence length="388" mass="43681">MNSDYVWIASHEALEAALPAWQAAQELALDTEFIRTHTFYPQPALLQIADDQQIYLLDLLALDQAPSRAALASLLASGPTKIFHSAGEDLELLHHWLNVRVAPFIDTQLASALITQEMSVGYQRLVETYLDIQLEKGETRSDWLQRPLTPSQCHYAAQDVEYLLACWHALAAQLSVQQREILEQESAYQAQAACEREATPWLRLKQNWRLTPRQLTVIQALAVWREEQARRLDRPRSRIASDSLLHDLAEQGPSSLVQLGQISEASPGWVKRFGAEVLSVIAESQALPPEEDPAPLLSPQSPAYRTLLKKLRAALQALAAEQQVPVELLAKRKQLDLWTQDLAAQRPLHLSEAWPEWRRLALQPRLAALQRDVGYPDALLQNALPQDA</sequence>
<organism evidence="2 3">
    <name type="scientific">Marinospirillum alkalitolerans</name>
    <dbReference type="NCBI Taxonomy" id="3123374"/>
    <lineage>
        <taxon>Bacteria</taxon>
        <taxon>Pseudomonadati</taxon>
        <taxon>Pseudomonadota</taxon>
        <taxon>Gammaproteobacteria</taxon>
        <taxon>Oceanospirillales</taxon>
        <taxon>Oceanospirillaceae</taxon>
        <taxon>Marinospirillum</taxon>
    </lineage>
</organism>
<dbReference type="CDD" id="cd06142">
    <property type="entry name" value="RNaseD_exo"/>
    <property type="match status" value="1"/>
</dbReference>
<comment type="caution">
    <text evidence="2">The sequence shown here is derived from an EMBL/GenBank/DDBJ whole genome shotgun (WGS) entry which is preliminary data.</text>
</comment>
<reference evidence="2 3" key="1">
    <citation type="submission" date="2024-02" db="EMBL/GenBank/DDBJ databases">
        <title>Marinospirillum sp. MEB 164 isolated from Lonar lake sediment.</title>
        <authorList>
            <person name="Joshi A."/>
            <person name="Thite S."/>
        </authorList>
    </citation>
    <scope>NUCLEOTIDE SEQUENCE [LARGE SCALE GENOMIC DNA]</scope>
    <source>
        <strain evidence="2 3">MEB164</strain>
    </source>
</reference>
<dbReference type="PANTHER" id="PTHR47649">
    <property type="entry name" value="RIBONUCLEASE D"/>
    <property type="match status" value="1"/>
</dbReference>
<dbReference type="RefSeq" id="WP_405336789.1">
    <property type="nucleotide sequence ID" value="NZ_JBANFI010000001.1"/>
</dbReference>
<proteinExistence type="predicted"/>
<gene>
    <name evidence="2" type="ORF">V6U78_02330</name>
</gene>
<dbReference type="InterPro" id="IPR010997">
    <property type="entry name" value="HRDC-like_sf"/>
</dbReference>
<dbReference type="InterPro" id="IPR002562">
    <property type="entry name" value="3'-5'_exonuclease_dom"/>
</dbReference>
<evidence type="ECO:0000313" key="2">
    <source>
        <dbReference type="EMBL" id="MFK7159875.1"/>
    </source>
</evidence>
<dbReference type="InterPro" id="IPR012337">
    <property type="entry name" value="RNaseH-like_sf"/>
</dbReference>